<organism evidence="2 3">
    <name type="scientific">Saccharospirillum salsuginis</name>
    <dbReference type="NCBI Taxonomy" id="418750"/>
    <lineage>
        <taxon>Bacteria</taxon>
        <taxon>Pseudomonadati</taxon>
        <taxon>Pseudomonadota</taxon>
        <taxon>Gammaproteobacteria</taxon>
        <taxon>Oceanospirillales</taxon>
        <taxon>Saccharospirillaceae</taxon>
        <taxon>Saccharospirillum</taxon>
    </lineage>
</organism>
<sequence>MQRMMLTTVIGTAVLLGGCNPDWNLGAGRLSLAVTDAPVDFADSVVVVFTGVTLYSESIGRIELTFDEPKSIDLLDLQGGESAALLSDVKIQGGQYDWVRLDVSAQPGNSDSYIEIGGARYDLELSEHGESGLTWSSGLSVPVDRTAKYTVDFDLRQSIVHHGQTYRLDPSLRWIANAVTGGVSGTVSSGLVTGDCHGAVYAYAGSDVTPGDVGGEGQAPVTSAIVHTEATGTVAYDYDIGFLNYGEYTLSFTCEADTDDPESADVLNWSGTQNVTVTAGQITEAHFEN</sequence>
<comment type="caution">
    <text evidence="2">The sequence shown here is derived from an EMBL/GenBank/DDBJ whole genome shotgun (WGS) entry which is preliminary data.</text>
</comment>
<evidence type="ECO:0000313" key="2">
    <source>
        <dbReference type="EMBL" id="GGX50495.1"/>
    </source>
</evidence>
<keyword evidence="3" id="KW-1185">Reference proteome</keyword>
<accession>A0A918N929</accession>
<dbReference type="InterPro" id="IPR025491">
    <property type="entry name" value="DUF4382"/>
</dbReference>
<evidence type="ECO:0000313" key="3">
    <source>
        <dbReference type="Proteomes" id="UP000626148"/>
    </source>
</evidence>
<reference evidence="2" key="2">
    <citation type="submission" date="2020-09" db="EMBL/GenBank/DDBJ databases">
        <authorList>
            <person name="Sun Q."/>
            <person name="Kim S."/>
        </authorList>
    </citation>
    <scope>NUCLEOTIDE SEQUENCE</scope>
    <source>
        <strain evidence="2">KCTC 22169</strain>
    </source>
</reference>
<dbReference type="EMBL" id="BMXR01000004">
    <property type="protein sequence ID" value="GGX50495.1"/>
    <property type="molecule type" value="Genomic_DNA"/>
</dbReference>
<gene>
    <name evidence="2" type="ORF">GCM10007392_17070</name>
</gene>
<feature type="domain" description="DUF4382" evidence="1">
    <location>
        <begin position="28"/>
        <end position="170"/>
    </location>
</feature>
<protein>
    <recommendedName>
        <fullName evidence="1">DUF4382 domain-containing protein</fullName>
    </recommendedName>
</protein>
<dbReference type="Pfam" id="PF14321">
    <property type="entry name" value="DUF4382"/>
    <property type="match status" value="1"/>
</dbReference>
<name>A0A918N929_9GAMM</name>
<dbReference type="AlphaFoldDB" id="A0A918N929"/>
<dbReference type="PROSITE" id="PS51257">
    <property type="entry name" value="PROKAR_LIPOPROTEIN"/>
    <property type="match status" value="1"/>
</dbReference>
<reference evidence="2" key="1">
    <citation type="journal article" date="2014" name="Int. J. Syst. Evol. Microbiol.">
        <title>Complete genome sequence of Corynebacterium casei LMG S-19264T (=DSM 44701T), isolated from a smear-ripened cheese.</title>
        <authorList>
            <consortium name="US DOE Joint Genome Institute (JGI-PGF)"/>
            <person name="Walter F."/>
            <person name="Albersmeier A."/>
            <person name="Kalinowski J."/>
            <person name="Ruckert C."/>
        </authorList>
    </citation>
    <scope>NUCLEOTIDE SEQUENCE</scope>
    <source>
        <strain evidence="2">KCTC 22169</strain>
    </source>
</reference>
<proteinExistence type="predicted"/>
<dbReference type="Proteomes" id="UP000626148">
    <property type="component" value="Unassembled WGS sequence"/>
</dbReference>
<dbReference type="RefSeq" id="WP_189608133.1">
    <property type="nucleotide sequence ID" value="NZ_BMXR01000004.1"/>
</dbReference>
<evidence type="ECO:0000259" key="1">
    <source>
        <dbReference type="Pfam" id="PF14321"/>
    </source>
</evidence>